<dbReference type="AlphaFoldDB" id="A0A0H5DPP3"/>
<accession>A0A0H5DPP3</accession>
<comment type="similarity">
    <text evidence="8">Belongs to the QueC family.</text>
</comment>
<evidence type="ECO:0000256" key="7">
    <source>
        <dbReference type="ARBA" id="ARBA00022840"/>
    </source>
</evidence>
<evidence type="ECO:0000256" key="6">
    <source>
        <dbReference type="ARBA" id="ARBA00022833"/>
    </source>
</evidence>
<dbReference type="PANTHER" id="PTHR42914:SF1">
    <property type="entry name" value="7-CYANO-7-DEAZAGUANINE SYNTHASE"/>
    <property type="match status" value="1"/>
</dbReference>
<evidence type="ECO:0000313" key="11">
    <source>
        <dbReference type="EMBL" id="CRX38432.1"/>
    </source>
</evidence>
<evidence type="ECO:0000256" key="2">
    <source>
        <dbReference type="ARBA" id="ARBA00022598"/>
    </source>
</evidence>
<protein>
    <recommendedName>
        <fullName evidence="9">7-cyano-7-deazaguanine synthase</fullName>
        <ecNumber evidence="9">6.3.4.20</ecNumber>
    </recommendedName>
</protein>
<dbReference type="EMBL" id="CWGJ01000012">
    <property type="protein sequence ID" value="CRX38432.1"/>
    <property type="molecule type" value="Genomic_DNA"/>
</dbReference>
<dbReference type="GO" id="GO:0046872">
    <property type="term" value="F:metal ion binding"/>
    <property type="evidence" value="ECO:0007669"/>
    <property type="project" value="UniProtKB-KW"/>
</dbReference>
<proteinExistence type="inferred from homology"/>
<dbReference type="NCBIfam" id="TIGR00364">
    <property type="entry name" value="7-cyano-7-deazaguanine synthase QueC"/>
    <property type="match status" value="1"/>
</dbReference>
<comment type="pathway">
    <text evidence="1">Purine metabolism; 7-cyano-7-deazaguanine biosynthesis.</text>
</comment>
<evidence type="ECO:0000256" key="10">
    <source>
        <dbReference type="ARBA" id="ARBA00047890"/>
    </source>
</evidence>
<dbReference type="RefSeq" id="WP_239414391.1">
    <property type="nucleotide sequence ID" value="NZ_CWGJ01000012.1"/>
</dbReference>
<evidence type="ECO:0000256" key="8">
    <source>
        <dbReference type="ARBA" id="ARBA00037993"/>
    </source>
</evidence>
<evidence type="ECO:0000313" key="12">
    <source>
        <dbReference type="Proteomes" id="UP000220251"/>
    </source>
</evidence>
<evidence type="ECO:0000256" key="9">
    <source>
        <dbReference type="ARBA" id="ARBA00039149"/>
    </source>
</evidence>
<evidence type="ECO:0000256" key="5">
    <source>
        <dbReference type="ARBA" id="ARBA00022785"/>
    </source>
</evidence>
<name>A0A0H5DPP3_9BACT</name>
<gene>
    <name evidence="11" type="ORF">ELAC_1088</name>
</gene>
<dbReference type="EC" id="6.3.4.20" evidence="9"/>
<reference evidence="12" key="1">
    <citation type="submission" date="2015-06" db="EMBL/GenBank/DDBJ databases">
        <authorList>
            <person name="Bertelli C."/>
        </authorList>
    </citation>
    <scope>NUCLEOTIDE SEQUENCE [LARGE SCALE GENOMIC DNA]</scope>
    <source>
        <strain evidence="12">CRIB-30</strain>
    </source>
</reference>
<keyword evidence="2" id="KW-0436">Ligase</keyword>
<dbReference type="InterPro" id="IPR014729">
    <property type="entry name" value="Rossmann-like_a/b/a_fold"/>
</dbReference>
<dbReference type="Pfam" id="PF06508">
    <property type="entry name" value="QueC"/>
    <property type="match status" value="1"/>
</dbReference>
<dbReference type="SUPFAM" id="SSF52402">
    <property type="entry name" value="Adenine nucleotide alpha hydrolases-like"/>
    <property type="match status" value="1"/>
</dbReference>
<keyword evidence="4" id="KW-0547">Nucleotide-binding</keyword>
<dbReference type="PIRSF" id="PIRSF006293">
    <property type="entry name" value="ExsB"/>
    <property type="match status" value="1"/>
</dbReference>
<dbReference type="InterPro" id="IPR018317">
    <property type="entry name" value="QueC"/>
</dbReference>
<sequence length="231" mass="25522">MKKETVVVHSGGMDSSICLALAVKEFGCDRVVSLSFDYGQRHRVELEAAKKIALFFQVEHEVLPLEALPLIQQSSLTDKSLGIKKGLAGEPPNTMVLGRNGLFIHLAAIYAFSRGIHRIDLGVIGTEDGNSGYRDCSQEYIGLMEKVIRLDVDSDDFRIHTPLIRLTKLATLELAHSLSVLSYLLENTITCYEGVGRQGCLKCPSCVLRNQSLLQFAKAYPKVALPFQIEV</sequence>
<keyword evidence="5" id="KW-0671">Queuosine biosynthesis</keyword>
<evidence type="ECO:0000256" key="4">
    <source>
        <dbReference type="ARBA" id="ARBA00022741"/>
    </source>
</evidence>
<dbReference type="GO" id="GO:0005524">
    <property type="term" value="F:ATP binding"/>
    <property type="evidence" value="ECO:0007669"/>
    <property type="project" value="UniProtKB-KW"/>
</dbReference>
<keyword evidence="6" id="KW-0862">Zinc</keyword>
<dbReference type="CDD" id="cd01995">
    <property type="entry name" value="QueC-like"/>
    <property type="match status" value="1"/>
</dbReference>
<dbReference type="PANTHER" id="PTHR42914">
    <property type="entry name" value="7-CYANO-7-DEAZAGUANINE SYNTHASE"/>
    <property type="match status" value="1"/>
</dbReference>
<dbReference type="GO" id="GO:0016874">
    <property type="term" value="F:ligase activity"/>
    <property type="evidence" value="ECO:0007669"/>
    <property type="project" value="UniProtKB-KW"/>
</dbReference>
<dbReference type="GO" id="GO:0008616">
    <property type="term" value="P:tRNA queuosine(34) biosynthetic process"/>
    <property type="evidence" value="ECO:0007669"/>
    <property type="project" value="UniProtKB-KW"/>
</dbReference>
<comment type="catalytic activity">
    <reaction evidence="10">
        <text>7-carboxy-7-carbaguanine + NH4(+) + 2 ATP = 7-cyano-7-carbaguanine + 2 AMP + 2 diphosphate + 2 H(+)</text>
        <dbReference type="Rhea" id="RHEA:27982"/>
        <dbReference type="ChEBI" id="CHEBI:15378"/>
        <dbReference type="ChEBI" id="CHEBI:28938"/>
        <dbReference type="ChEBI" id="CHEBI:30616"/>
        <dbReference type="ChEBI" id="CHEBI:33019"/>
        <dbReference type="ChEBI" id="CHEBI:45075"/>
        <dbReference type="ChEBI" id="CHEBI:61036"/>
        <dbReference type="ChEBI" id="CHEBI:456215"/>
        <dbReference type="EC" id="6.3.4.20"/>
    </reaction>
</comment>
<dbReference type="Gene3D" id="3.40.50.620">
    <property type="entry name" value="HUPs"/>
    <property type="match status" value="1"/>
</dbReference>
<dbReference type="Proteomes" id="UP000220251">
    <property type="component" value="Unassembled WGS sequence"/>
</dbReference>
<evidence type="ECO:0000256" key="1">
    <source>
        <dbReference type="ARBA" id="ARBA00005061"/>
    </source>
</evidence>
<keyword evidence="3" id="KW-0479">Metal-binding</keyword>
<organism evidence="11 12">
    <name type="scientific">Estrella lausannensis</name>
    <dbReference type="NCBI Taxonomy" id="483423"/>
    <lineage>
        <taxon>Bacteria</taxon>
        <taxon>Pseudomonadati</taxon>
        <taxon>Chlamydiota</taxon>
        <taxon>Chlamydiia</taxon>
        <taxon>Parachlamydiales</taxon>
        <taxon>Candidatus Criblamydiaceae</taxon>
        <taxon>Estrella</taxon>
    </lineage>
</organism>
<keyword evidence="12" id="KW-1185">Reference proteome</keyword>
<evidence type="ECO:0000256" key="3">
    <source>
        <dbReference type="ARBA" id="ARBA00022723"/>
    </source>
</evidence>
<keyword evidence="7" id="KW-0067">ATP-binding</keyword>